<evidence type="ECO:0000259" key="1">
    <source>
        <dbReference type="Pfam" id="PF10107"/>
    </source>
</evidence>
<accession>A0A1F4Q061</accession>
<dbReference type="Pfam" id="PF10107">
    <property type="entry name" value="Endonuc_Holl"/>
    <property type="match status" value="1"/>
</dbReference>
<dbReference type="EMBL" id="METM01000027">
    <property type="protein sequence ID" value="OGB89304.1"/>
    <property type="molecule type" value="Genomic_DNA"/>
</dbReference>
<dbReference type="InterPro" id="IPR019287">
    <property type="entry name" value="Hday_junct_resolvase-rel_dom"/>
</dbReference>
<sequence>MSRKGDIIRQIERIKGLKLECPACEESFYPRSANMFSIKEELPQKIKRTYDKTWTDLDLRVATVKAERKKLRTKKIEKPKRIKATTAGVNFGKIVEKIVPSFSGFPYNIKDCRALYEPIDYIIFNNLASKNKVDLISFIDVKSGNAVLSDSQKDIRRIVRGGRVNLEVVKDE</sequence>
<reference evidence="2 3" key="1">
    <citation type="journal article" date="2016" name="Nat. Commun.">
        <title>Thousands of microbial genomes shed light on interconnected biogeochemical processes in an aquifer system.</title>
        <authorList>
            <person name="Anantharaman K."/>
            <person name="Brown C.T."/>
            <person name="Hug L.A."/>
            <person name="Sharon I."/>
            <person name="Castelle C.J."/>
            <person name="Probst A.J."/>
            <person name="Thomas B.C."/>
            <person name="Singh A."/>
            <person name="Wilkins M.J."/>
            <person name="Karaoz U."/>
            <person name="Brodie E.L."/>
            <person name="Williams K.H."/>
            <person name="Hubbard S.S."/>
            <person name="Banfield J.F."/>
        </authorList>
    </citation>
    <scope>NUCLEOTIDE SEQUENCE [LARGE SCALE GENOMIC DNA]</scope>
</reference>
<name>A0A1F4Q061_UNCSA</name>
<feature type="domain" description="Holliday junction resolvase-related" evidence="1">
    <location>
        <begin position="53"/>
        <end position="170"/>
    </location>
</feature>
<organism evidence="2 3">
    <name type="scientific">candidate division WOR-1 bacterium RIFCSPHIGHO2_01_FULL_53_15</name>
    <dbReference type="NCBI Taxonomy" id="1802564"/>
    <lineage>
        <taxon>Bacteria</taxon>
        <taxon>Bacillati</taxon>
        <taxon>Saganbacteria</taxon>
    </lineage>
</organism>
<gene>
    <name evidence="2" type="ORF">A2625_03965</name>
</gene>
<protein>
    <recommendedName>
        <fullName evidence="1">Holliday junction resolvase-related domain-containing protein</fullName>
    </recommendedName>
</protein>
<comment type="caution">
    <text evidence="2">The sequence shown here is derived from an EMBL/GenBank/DDBJ whole genome shotgun (WGS) entry which is preliminary data.</text>
</comment>
<dbReference type="AlphaFoldDB" id="A0A1F4Q061"/>
<dbReference type="Proteomes" id="UP000178724">
    <property type="component" value="Unassembled WGS sequence"/>
</dbReference>
<evidence type="ECO:0000313" key="3">
    <source>
        <dbReference type="Proteomes" id="UP000178724"/>
    </source>
</evidence>
<proteinExistence type="predicted"/>
<evidence type="ECO:0000313" key="2">
    <source>
        <dbReference type="EMBL" id="OGB89304.1"/>
    </source>
</evidence>